<evidence type="ECO:0000313" key="7">
    <source>
        <dbReference type="Proteomes" id="UP000694380"/>
    </source>
</evidence>
<proteinExistence type="inferred from homology"/>
<reference evidence="6" key="1">
    <citation type="submission" date="2025-08" db="UniProtKB">
        <authorList>
            <consortium name="Ensembl"/>
        </authorList>
    </citation>
    <scope>IDENTIFICATION</scope>
</reference>
<feature type="domain" description="Kinesin motor" evidence="5">
    <location>
        <begin position="26"/>
        <end position="113"/>
    </location>
</feature>
<dbReference type="GO" id="GO:0007018">
    <property type="term" value="P:microtubule-based movement"/>
    <property type="evidence" value="ECO:0007669"/>
    <property type="project" value="InterPro"/>
</dbReference>
<name>A0A8C3IPD2_CHRPI</name>
<evidence type="ECO:0000259" key="5">
    <source>
        <dbReference type="PROSITE" id="PS50067"/>
    </source>
</evidence>
<dbReference type="Ensembl" id="ENSCPBT00000043120.1">
    <property type="protein sequence ID" value="ENSCPBP00000036770.1"/>
    <property type="gene ID" value="ENSCPBG00000025512.1"/>
</dbReference>
<keyword evidence="1" id="KW-0547">Nucleotide-binding</keyword>
<comment type="caution">
    <text evidence="3">Lacks conserved residue(s) required for the propagation of feature annotation.</text>
</comment>
<organism evidence="6 7">
    <name type="scientific">Chrysemys picta bellii</name>
    <name type="common">Western painted turtle</name>
    <name type="synonym">Emys bellii</name>
    <dbReference type="NCBI Taxonomy" id="8478"/>
    <lineage>
        <taxon>Eukaryota</taxon>
        <taxon>Metazoa</taxon>
        <taxon>Chordata</taxon>
        <taxon>Craniata</taxon>
        <taxon>Vertebrata</taxon>
        <taxon>Euteleostomi</taxon>
        <taxon>Archelosauria</taxon>
        <taxon>Testudinata</taxon>
        <taxon>Testudines</taxon>
        <taxon>Cryptodira</taxon>
        <taxon>Durocryptodira</taxon>
        <taxon>Testudinoidea</taxon>
        <taxon>Emydidae</taxon>
        <taxon>Chrysemys</taxon>
    </lineage>
</organism>
<evidence type="ECO:0000256" key="4">
    <source>
        <dbReference type="SAM" id="MobiDB-lite"/>
    </source>
</evidence>
<dbReference type="AlphaFoldDB" id="A0A8C3IPD2"/>
<evidence type="ECO:0000313" key="6">
    <source>
        <dbReference type="Ensembl" id="ENSCPBP00000036770.1"/>
    </source>
</evidence>
<keyword evidence="2" id="KW-0067">ATP-binding</keyword>
<dbReference type="InterPro" id="IPR001752">
    <property type="entry name" value="Kinesin_motor_dom"/>
</dbReference>
<sequence>LKSNRETKTPRKPVLKKSSNTSLKDPVGVYCRVRPLSVQDQECCIEVISETTIQIHPPDGYRIFRNGEYRETQYTFKEVFGTLVTQKALFDVVARPLVEDLIRGKNGMQLFCI</sequence>
<evidence type="ECO:0000256" key="3">
    <source>
        <dbReference type="PROSITE-ProRule" id="PRU00283"/>
    </source>
</evidence>
<dbReference type="Proteomes" id="UP000694380">
    <property type="component" value="Unplaced"/>
</dbReference>
<dbReference type="SUPFAM" id="SSF52540">
    <property type="entry name" value="P-loop containing nucleoside triphosphate hydrolases"/>
    <property type="match status" value="1"/>
</dbReference>
<dbReference type="InterPro" id="IPR036961">
    <property type="entry name" value="Kinesin_motor_dom_sf"/>
</dbReference>
<dbReference type="Pfam" id="PF00225">
    <property type="entry name" value="Kinesin"/>
    <property type="match status" value="1"/>
</dbReference>
<dbReference type="GO" id="GO:0008017">
    <property type="term" value="F:microtubule binding"/>
    <property type="evidence" value="ECO:0007669"/>
    <property type="project" value="InterPro"/>
</dbReference>
<dbReference type="GO" id="GO:0003777">
    <property type="term" value="F:microtubule motor activity"/>
    <property type="evidence" value="ECO:0007669"/>
    <property type="project" value="InterPro"/>
</dbReference>
<dbReference type="PROSITE" id="PS50067">
    <property type="entry name" value="KINESIN_MOTOR_2"/>
    <property type="match status" value="1"/>
</dbReference>
<dbReference type="GeneTree" id="ENSGT00940000155837"/>
<evidence type="ECO:0000256" key="2">
    <source>
        <dbReference type="ARBA" id="ARBA00022840"/>
    </source>
</evidence>
<dbReference type="OMA" id="ETTIQIH"/>
<dbReference type="GO" id="GO:0005524">
    <property type="term" value="F:ATP binding"/>
    <property type="evidence" value="ECO:0007669"/>
    <property type="project" value="UniProtKB-KW"/>
</dbReference>
<comment type="similarity">
    <text evidence="3">Belongs to the TRAFAC class myosin-kinesin ATPase superfamily. Kinesin family.</text>
</comment>
<evidence type="ECO:0000256" key="1">
    <source>
        <dbReference type="ARBA" id="ARBA00022741"/>
    </source>
</evidence>
<dbReference type="Gene3D" id="3.40.850.10">
    <property type="entry name" value="Kinesin motor domain"/>
    <property type="match status" value="1"/>
</dbReference>
<keyword evidence="7" id="KW-1185">Reference proteome</keyword>
<feature type="region of interest" description="Disordered" evidence="4">
    <location>
        <begin position="1"/>
        <end position="23"/>
    </location>
</feature>
<reference evidence="6" key="2">
    <citation type="submission" date="2025-09" db="UniProtKB">
        <authorList>
            <consortium name="Ensembl"/>
        </authorList>
    </citation>
    <scope>IDENTIFICATION</scope>
</reference>
<dbReference type="InterPro" id="IPR027417">
    <property type="entry name" value="P-loop_NTPase"/>
</dbReference>
<protein>
    <recommendedName>
        <fullName evidence="5">Kinesin motor domain-containing protein</fullName>
    </recommendedName>
</protein>
<accession>A0A8C3IPD2</accession>